<dbReference type="AlphaFoldDB" id="A0AB33ITS1"/>
<gene>
    <name evidence="1" type="ORF">GTC17253_14310</name>
</gene>
<protein>
    <submittedName>
        <fullName evidence="1">HAD-IA family hydrolase</fullName>
    </submittedName>
</protein>
<keyword evidence="1" id="KW-0378">Hydrolase</keyword>
<dbReference type="PANTHER" id="PTHR43611">
    <property type="entry name" value="ALPHA-D-GLUCOSE 1-PHOSPHATE PHOSPHATASE"/>
    <property type="match status" value="1"/>
</dbReference>
<dbReference type="InterPro" id="IPR023198">
    <property type="entry name" value="PGP-like_dom2"/>
</dbReference>
<dbReference type="SUPFAM" id="SSF56784">
    <property type="entry name" value="HAD-like"/>
    <property type="match status" value="1"/>
</dbReference>
<dbReference type="Gene3D" id="1.10.150.240">
    <property type="entry name" value="Putative phosphatase, domain 2"/>
    <property type="match status" value="1"/>
</dbReference>
<dbReference type="EMBL" id="AP035785">
    <property type="protein sequence ID" value="BFO71465.1"/>
    <property type="molecule type" value="Genomic_DNA"/>
</dbReference>
<dbReference type="InterPro" id="IPR036412">
    <property type="entry name" value="HAD-like_sf"/>
</dbReference>
<proteinExistence type="predicted"/>
<dbReference type="SFLD" id="SFLDG01129">
    <property type="entry name" value="C1.5:_HAD__Beta-PGM__Phosphata"/>
    <property type="match status" value="1"/>
</dbReference>
<accession>A0AB33ITS1</accession>
<dbReference type="Gene3D" id="3.40.50.1000">
    <property type="entry name" value="HAD superfamily/HAD-like"/>
    <property type="match status" value="1"/>
</dbReference>
<dbReference type="PRINTS" id="PR00413">
    <property type="entry name" value="HADHALOGNASE"/>
</dbReference>
<dbReference type="PANTHER" id="PTHR43611:SF3">
    <property type="entry name" value="FLAVIN MONONUCLEOTIDE HYDROLASE 1, CHLOROPLATIC"/>
    <property type="match status" value="1"/>
</dbReference>
<dbReference type="CDD" id="cd02603">
    <property type="entry name" value="HAD_sEH-N_like"/>
    <property type="match status" value="1"/>
</dbReference>
<organism evidence="1">
    <name type="scientific">Prevotella sp. GTC17253</name>
    <dbReference type="NCBI Taxonomy" id="3236793"/>
    <lineage>
        <taxon>Bacteria</taxon>
        <taxon>Pseudomonadati</taxon>
        <taxon>Bacteroidota</taxon>
        <taxon>Bacteroidia</taxon>
        <taxon>Bacteroidales</taxon>
        <taxon>Prevotellaceae</taxon>
        <taxon>Prevotella</taxon>
    </lineage>
</organism>
<sequence>MIKNIVFDFGGVLVDWNPHYLFDSFLGSRDKADWFLSNICTHTWIRQMDAGKTFEQGVAELAAQHPDWADAIYTYRSRWREMISGLMPGMEDYVKELKREGYHVYGLSNWVKETFDIVEQEFSVFQELEGMVISGREGVIKPFPEIYRLLLTRYNLQADECVFVDDVAENVEGARAVGMQGILFRGLDNLRNEINQL</sequence>
<dbReference type="InterPro" id="IPR006439">
    <property type="entry name" value="HAD-SF_hydro_IA"/>
</dbReference>
<dbReference type="NCBIfam" id="TIGR01509">
    <property type="entry name" value="HAD-SF-IA-v3"/>
    <property type="match status" value="1"/>
</dbReference>
<name>A0AB33ITS1_9BACT</name>
<dbReference type="Pfam" id="PF00702">
    <property type="entry name" value="Hydrolase"/>
    <property type="match status" value="1"/>
</dbReference>
<dbReference type="InterPro" id="IPR023214">
    <property type="entry name" value="HAD_sf"/>
</dbReference>
<reference evidence="1" key="1">
    <citation type="submission" date="2024-07" db="EMBL/GenBank/DDBJ databases">
        <title>Complete genome sequence of Prevotella sp. YM-2024 GTC17253.</title>
        <authorList>
            <person name="Hayashi M."/>
            <person name="Muto Y."/>
            <person name="Tanaka K."/>
            <person name="Niwa H."/>
        </authorList>
    </citation>
    <scope>NUCLEOTIDE SEQUENCE</scope>
    <source>
        <strain evidence="1">GTC17253</strain>
    </source>
</reference>
<dbReference type="GO" id="GO:0016787">
    <property type="term" value="F:hydrolase activity"/>
    <property type="evidence" value="ECO:0007669"/>
    <property type="project" value="UniProtKB-KW"/>
</dbReference>
<evidence type="ECO:0000313" key="1">
    <source>
        <dbReference type="EMBL" id="BFO71465.1"/>
    </source>
</evidence>
<dbReference type="SFLD" id="SFLDS00003">
    <property type="entry name" value="Haloacid_Dehalogenase"/>
    <property type="match status" value="1"/>
</dbReference>